<reference evidence="1 2" key="1">
    <citation type="journal article" date="2021" name="Sci. Rep.">
        <title>The genome of the diatom Chaetoceros tenuissimus carries an ancient integrated fragment of an extant virus.</title>
        <authorList>
            <person name="Hongo Y."/>
            <person name="Kimura K."/>
            <person name="Takaki Y."/>
            <person name="Yoshida Y."/>
            <person name="Baba S."/>
            <person name="Kobayashi G."/>
            <person name="Nagasaki K."/>
            <person name="Hano T."/>
            <person name="Tomaru Y."/>
        </authorList>
    </citation>
    <scope>NUCLEOTIDE SEQUENCE [LARGE SCALE GENOMIC DNA]</scope>
    <source>
        <strain evidence="1 2">NIES-3715</strain>
    </source>
</reference>
<dbReference type="EMBL" id="BLLK01000069">
    <property type="protein sequence ID" value="GFH59708.1"/>
    <property type="molecule type" value="Genomic_DNA"/>
</dbReference>
<dbReference type="Proteomes" id="UP001054902">
    <property type="component" value="Unassembled WGS sequence"/>
</dbReference>
<gene>
    <name evidence="1" type="ORF">CTEN210_16184</name>
</gene>
<accession>A0AAD3D8E3</accession>
<keyword evidence="2" id="KW-1185">Reference proteome</keyword>
<protein>
    <submittedName>
        <fullName evidence="1">Uncharacterized protein</fullName>
    </submittedName>
</protein>
<comment type="caution">
    <text evidence="1">The sequence shown here is derived from an EMBL/GenBank/DDBJ whole genome shotgun (WGS) entry which is preliminary data.</text>
</comment>
<dbReference type="AlphaFoldDB" id="A0AAD3D8E3"/>
<evidence type="ECO:0000313" key="1">
    <source>
        <dbReference type="EMBL" id="GFH59708.1"/>
    </source>
</evidence>
<proteinExistence type="predicted"/>
<organism evidence="1 2">
    <name type="scientific">Chaetoceros tenuissimus</name>
    <dbReference type="NCBI Taxonomy" id="426638"/>
    <lineage>
        <taxon>Eukaryota</taxon>
        <taxon>Sar</taxon>
        <taxon>Stramenopiles</taxon>
        <taxon>Ochrophyta</taxon>
        <taxon>Bacillariophyta</taxon>
        <taxon>Coscinodiscophyceae</taxon>
        <taxon>Chaetocerotophycidae</taxon>
        <taxon>Chaetocerotales</taxon>
        <taxon>Chaetocerotaceae</taxon>
        <taxon>Chaetoceros</taxon>
    </lineage>
</organism>
<sequence length="126" mass="14392">MIAFSGFAVAVPLIPLNERDLDRLASMFGYEKLDTSSSNAPMASYRRGAVRLNFWLTTGTVGSYLEHPRQGKTQLFRREVDINEARKIFENPRIHTGKGYQTRNGGSRGPCRFGDQCYRPDCWFDH</sequence>
<evidence type="ECO:0000313" key="2">
    <source>
        <dbReference type="Proteomes" id="UP001054902"/>
    </source>
</evidence>
<name>A0AAD3D8E3_9STRA</name>